<accession>A0A2T4PY08</accession>
<keyword evidence="1" id="KW-0812">Transmembrane</keyword>
<gene>
    <name evidence="2" type="ORF">BU085_11165</name>
</gene>
<dbReference type="AlphaFoldDB" id="A0A2T4PY08"/>
<evidence type="ECO:0000256" key="1">
    <source>
        <dbReference type="SAM" id="Phobius"/>
    </source>
</evidence>
<comment type="caution">
    <text evidence="2">The sequence shown here is derived from an EMBL/GenBank/DDBJ whole genome shotgun (WGS) entry which is preliminary data.</text>
</comment>
<dbReference type="RefSeq" id="WP_107532226.1">
    <property type="nucleotide sequence ID" value="NZ_PZEV01000049.1"/>
</dbReference>
<sequence length="73" mass="8453">MSTDDENKIEVIDPTDPRYKDDEHFHQNCYDDNKSSNQIYTYGCTHTGCGCSIGCSTLMLISLIITMFIYWLF</sequence>
<dbReference type="EMBL" id="PZEV01000049">
    <property type="protein sequence ID" value="PTI49787.1"/>
    <property type="molecule type" value="Genomic_DNA"/>
</dbReference>
<dbReference type="Proteomes" id="UP000240717">
    <property type="component" value="Unassembled WGS sequence"/>
</dbReference>
<feature type="transmembrane region" description="Helical" evidence="1">
    <location>
        <begin position="49"/>
        <end position="72"/>
    </location>
</feature>
<evidence type="ECO:0000313" key="3">
    <source>
        <dbReference type="Proteomes" id="UP000240717"/>
    </source>
</evidence>
<evidence type="ECO:0000313" key="2">
    <source>
        <dbReference type="EMBL" id="PTI49787.1"/>
    </source>
</evidence>
<keyword evidence="1" id="KW-0472">Membrane</keyword>
<protein>
    <submittedName>
        <fullName evidence="2">Uncharacterized protein</fullName>
    </submittedName>
</protein>
<reference evidence="2 3" key="1">
    <citation type="journal article" date="2016" name="Front. Microbiol.">
        <title>Comprehensive Phylogenetic Analysis of Bovine Non-aureus Staphylococci Species Based on Whole-Genome Sequencing.</title>
        <authorList>
            <person name="Naushad S."/>
            <person name="Barkema H.W."/>
            <person name="Luby C."/>
            <person name="Condas L.A."/>
            <person name="Nobrega D.B."/>
            <person name="Carson D.A."/>
            <person name="De Buck J."/>
        </authorList>
    </citation>
    <scope>NUCLEOTIDE SEQUENCE [LARGE SCALE GENOMIC DNA]</scope>
    <source>
        <strain evidence="2 3">SNUC 2993</strain>
    </source>
</reference>
<proteinExistence type="predicted"/>
<keyword evidence="1" id="KW-1133">Transmembrane helix</keyword>
<name>A0A2T4PY08_STAWA</name>
<organism evidence="2 3">
    <name type="scientific">Staphylococcus warneri</name>
    <dbReference type="NCBI Taxonomy" id="1292"/>
    <lineage>
        <taxon>Bacteria</taxon>
        <taxon>Bacillati</taxon>
        <taxon>Bacillota</taxon>
        <taxon>Bacilli</taxon>
        <taxon>Bacillales</taxon>
        <taxon>Staphylococcaceae</taxon>
        <taxon>Staphylococcus</taxon>
    </lineage>
</organism>